<keyword evidence="6" id="KW-0456">Lyase</keyword>
<dbReference type="GO" id="GO:0003723">
    <property type="term" value="F:RNA binding"/>
    <property type="evidence" value="ECO:0007669"/>
    <property type="project" value="InterPro"/>
</dbReference>
<evidence type="ECO:0000256" key="7">
    <source>
        <dbReference type="RuleBase" id="RU004328"/>
    </source>
</evidence>
<keyword evidence="5" id="KW-1015">Disulfide bond</keyword>
<dbReference type="OrthoDB" id="435754at2759"/>
<dbReference type="Pfam" id="PF00445">
    <property type="entry name" value="Ribonuclease_T2"/>
    <property type="match status" value="1"/>
</dbReference>
<reference evidence="9" key="2">
    <citation type="submission" date="2021-03" db="UniProtKB">
        <authorList>
            <consortium name="EnsemblPlants"/>
        </authorList>
    </citation>
    <scope>IDENTIFICATION</scope>
</reference>
<gene>
    <name evidence="9" type="primary">LOC110707403</name>
</gene>
<dbReference type="InterPro" id="IPR033697">
    <property type="entry name" value="Ribonuclease_T2_eukaryotic"/>
</dbReference>
<evidence type="ECO:0000256" key="4">
    <source>
        <dbReference type="ARBA" id="ARBA00022801"/>
    </source>
</evidence>
<dbReference type="GeneID" id="110707403"/>
<accession>A0A803L1R3</accession>
<evidence type="ECO:0000256" key="6">
    <source>
        <dbReference type="ARBA" id="ARBA00023239"/>
    </source>
</evidence>
<feature type="chain" id="PRO_5031353763" evidence="8">
    <location>
        <begin position="25"/>
        <end position="232"/>
    </location>
</feature>
<reference evidence="9" key="1">
    <citation type="journal article" date="2017" name="Nature">
        <title>The genome of Chenopodium quinoa.</title>
        <authorList>
            <person name="Jarvis D.E."/>
            <person name="Ho Y.S."/>
            <person name="Lightfoot D.J."/>
            <person name="Schmoeckel S.M."/>
            <person name="Li B."/>
            <person name="Borm T.J.A."/>
            <person name="Ohyanagi H."/>
            <person name="Mineta K."/>
            <person name="Michell C.T."/>
            <person name="Saber N."/>
            <person name="Kharbatia N.M."/>
            <person name="Rupper R.R."/>
            <person name="Sharp A.R."/>
            <person name="Dally N."/>
            <person name="Boughton B.A."/>
            <person name="Woo Y.H."/>
            <person name="Gao G."/>
            <person name="Schijlen E.G.W.M."/>
            <person name="Guo X."/>
            <person name="Momin A.A."/>
            <person name="Negrao S."/>
            <person name="Al-Babili S."/>
            <person name="Gehring C."/>
            <person name="Roessner U."/>
            <person name="Jung C."/>
            <person name="Murphy K."/>
            <person name="Arold S.T."/>
            <person name="Gojobori T."/>
            <person name="van der Linden C.G."/>
            <person name="van Loo E.N."/>
            <person name="Jellen E.N."/>
            <person name="Maughan P.J."/>
            <person name="Tester M."/>
        </authorList>
    </citation>
    <scope>NUCLEOTIDE SEQUENCE [LARGE SCALE GENOMIC DNA]</scope>
    <source>
        <strain evidence="9">cv. PI 614886</strain>
    </source>
</reference>
<keyword evidence="4" id="KW-0378">Hydrolase</keyword>
<evidence type="ECO:0000256" key="2">
    <source>
        <dbReference type="ARBA" id="ARBA00022722"/>
    </source>
</evidence>
<dbReference type="GO" id="GO:0033897">
    <property type="term" value="F:ribonuclease T2 activity"/>
    <property type="evidence" value="ECO:0007669"/>
    <property type="project" value="InterPro"/>
</dbReference>
<dbReference type="GO" id="GO:0005576">
    <property type="term" value="C:extracellular region"/>
    <property type="evidence" value="ECO:0007669"/>
    <property type="project" value="TreeGrafter"/>
</dbReference>
<proteinExistence type="inferred from homology"/>
<feature type="signal peptide" evidence="8">
    <location>
        <begin position="1"/>
        <end position="24"/>
    </location>
</feature>
<dbReference type="InterPro" id="IPR001568">
    <property type="entry name" value="RNase_T2-like"/>
</dbReference>
<keyword evidence="8" id="KW-0732">Signal</keyword>
<evidence type="ECO:0000256" key="5">
    <source>
        <dbReference type="ARBA" id="ARBA00023157"/>
    </source>
</evidence>
<dbReference type="GO" id="GO:0016787">
    <property type="term" value="F:hydrolase activity"/>
    <property type="evidence" value="ECO:0007669"/>
    <property type="project" value="UniProtKB-KW"/>
</dbReference>
<dbReference type="OMA" id="ELPRIKC"/>
<dbReference type="Proteomes" id="UP000596660">
    <property type="component" value="Unplaced"/>
</dbReference>
<keyword evidence="10" id="KW-1185">Reference proteome</keyword>
<evidence type="ECO:0000313" key="10">
    <source>
        <dbReference type="Proteomes" id="UP000596660"/>
    </source>
</evidence>
<evidence type="ECO:0000256" key="8">
    <source>
        <dbReference type="SAM" id="SignalP"/>
    </source>
</evidence>
<dbReference type="EnsemblPlants" id="AUR62005801-RA">
    <property type="protein sequence ID" value="AUR62005801-RA:cds"/>
    <property type="gene ID" value="AUR62005801"/>
</dbReference>
<evidence type="ECO:0000256" key="1">
    <source>
        <dbReference type="ARBA" id="ARBA00007469"/>
    </source>
</evidence>
<sequence length="232" mass="26581">MGKWESSILTKFVLVLSFATVSFANSNSGLRAFYLVQQWLGSYCNQRGTKCCYPPTGKPSPDFTIYGFWPYYRDGSFPYNCGDDNYDVGRIKFLETRLRKEWPSFTCPQIGRKFWVHEWNKHGTCSKSSLGEIPYFQAALNLKNRANVFKALARAGIKPNNRFYSLKSIKKAITRSIGFHPWVVCNHNAQGKSQIWQVTLCADKTGRKLVNCPYIPRGRGNCASKIMFPSFY</sequence>
<dbReference type="SUPFAM" id="SSF55895">
    <property type="entry name" value="Ribonuclease Rh-like"/>
    <property type="match status" value="1"/>
</dbReference>
<dbReference type="CDD" id="cd01061">
    <property type="entry name" value="RNase_T2_euk"/>
    <property type="match status" value="1"/>
</dbReference>
<dbReference type="Gene3D" id="3.90.730.10">
    <property type="entry name" value="Ribonuclease T2-like"/>
    <property type="match status" value="1"/>
</dbReference>
<organism evidence="9 10">
    <name type="scientific">Chenopodium quinoa</name>
    <name type="common">Quinoa</name>
    <dbReference type="NCBI Taxonomy" id="63459"/>
    <lineage>
        <taxon>Eukaryota</taxon>
        <taxon>Viridiplantae</taxon>
        <taxon>Streptophyta</taxon>
        <taxon>Embryophyta</taxon>
        <taxon>Tracheophyta</taxon>
        <taxon>Spermatophyta</taxon>
        <taxon>Magnoliopsida</taxon>
        <taxon>eudicotyledons</taxon>
        <taxon>Gunneridae</taxon>
        <taxon>Pentapetalae</taxon>
        <taxon>Caryophyllales</taxon>
        <taxon>Chenopodiaceae</taxon>
        <taxon>Chenopodioideae</taxon>
        <taxon>Atripliceae</taxon>
        <taxon>Chenopodium</taxon>
    </lineage>
</organism>
<evidence type="ECO:0000256" key="3">
    <source>
        <dbReference type="ARBA" id="ARBA00022759"/>
    </source>
</evidence>
<dbReference type="AlphaFoldDB" id="A0A803L1R3"/>
<dbReference type="KEGG" id="cqi:110707403"/>
<keyword evidence="2" id="KW-0540">Nuclease</keyword>
<dbReference type="PANTHER" id="PTHR11240:SF75">
    <property type="entry name" value="RIBONUCLEASE 3"/>
    <property type="match status" value="1"/>
</dbReference>
<name>A0A803L1R3_CHEQI</name>
<dbReference type="Gramene" id="AUR62005801-RA">
    <property type="protein sequence ID" value="AUR62005801-RA:cds"/>
    <property type="gene ID" value="AUR62005801"/>
</dbReference>
<dbReference type="InterPro" id="IPR036430">
    <property type="entry name" value="RNase_T2-like_sf"/>
</dbReference>
<dbReference type="SMR" id="A0A803L1R3"/>
<dbReference type="RefSeq" id="XP_021741130.1">
    <property type="nucleotide sequence ID" value="XM_021885438.1"/>
</dbReference>
<dbReference type="PROSITE" id="PS00531">
    <property type="entry name" value="RNASE_T2_2"/>
    <property type="match status" value="1"/>
</dbReference>
<comment type="similarity">
    <text evidence="1 7">Belongs to the RNase T2 family.</text>
</comment>
<protein>
    <submittedName>
        <fullName evidence="9">Uncharacterized protein</fullName>
    </submittedName>
</protein>
<dbReference type="PANTHER" id="PTHR11240">
    <property type="entry name" value="RIBONUCLEASE T2"/>
    <property type="match status" value="1"/>
</dbReference>
<evidence type="ECO:0000313" key="9">
    <source>
        <dbReference type="EnsemblPlants" id="AUR62005801-RA:cds"/>
    </source>
</evidence>
<keyword evidence="3" id="KW-0255">Endonuclease</keyword>
<dbReference type="GO" id="GO:0006401">
    <property type="term" value="P:RNA catabolic process"/>
    <property type="evidence" value="ECO:0007669"/>
    <property type="project" value="TreeGrafter"/>
</dbReference>
<dbReference type="InterPro" id="IPR033130">
    <property type="entry name" value="RNase_T2_His_AS_2"/>
</dbReference>